<dbReference type="AlphaFoldDB" id="A0A133USN8"/>
<evidence type="ECO:0000313" key="1">
    <source>
        <dbReference type="EMBL" id="KXA97251.1"/>
    </source>
</evidence>
<comment type="caution">
    <text evidence="1">The sequence shown here is derived from an EMBL/GenBank/DDBJ whole genome shotgun (WGS) entry which is preliminary data.</text>
</comment>
<sequence>MNYLSLTGSVRWEEASLLGLSTWRFRGGDHLGRVMGWLTLLFNHLSGEVSETKNRSITHQIKDAEGVFSAQ</sequence>
<dbReference type="EMBL" id="LHXS01000020">
    <property type="protein sequence ID" value="KXA97251.1"/>
    <property type="molecule type" value="Genomic_DNA"/>
</dbReference>
<reference evidence="1 2" key="1">
    <citation type="journal article" date="2016" name="Sci. Rep.">
        <title>Metabolic traits of an uncultured archaeal lineage -MSBL1- from brine pools of the Red Sea.</title>
        <authorList>
            <person name="Mwirichia R."/>
            <person name="Alam I."/>
            <person name="Rashid M."/>
            <person name="Vinu M."/>
            <person name="Ba-Alawi W."/>
            <person name="Anthony Kamau A."/>
            <person name="Kamanda Ngugi D."/>
            <person name="Goker M."/>
            <person name="Klenk H.P."/>
            <person name="Bajic V."/>
            <person name="Stingl U."/>
        </authorList>
    </citation>
    <scope>NUCLEOTIDE SEQUENCE [LARGE SCALE GENOMIC DNA]</scope>
    <source>
        <strain evidence="1">SCGC-AAA259I14</strain>
    </source>
</reference>
<name>A0A133USN8_9EURY</name>
<gene>
    <name evidence="1" type="ORF">AKJ38_01660</name>
</gene>
<accession>A0A133USN8</accession>
<dbReference type="Proteomes" id="UP000070414">
    <property type="component" value="Unassembled WGS sequence"/>
</dbReference>
<evidence type="ECO:0000313" key="2">
    <source>
        <dbReference type="Proteomes" id="UP000070414"/>
    </source>
</evidence>
<organism evidence="1 2">
    <name type="scientific">candidate division MSBL1 archaeon SCGC-AAA259I14</name>
    <dbReference type="NCBI Taxonomy" id="1698268"/>
    <lineage>
        <taxon>Archaea</taxon>
        <taxon>Methanobacteriati</taxon>
        <taxon>Methanobacteriota</taxon>
        <taxon>candidate division MSBL1</taxon>
    </lineage>
</organism>
<proteinExistence type="predicted"/>
<keyword evidence="2" id="KW-1185">Reference proteome</keyword>
<protein>
    <submittedName>
        <fullName evidence="1">Uncharacterized protein</fullName>
    </submittedName>
</protein>